<dbReference type="EMBL" id="QOPD01000003">
    <property type="protein sequence ID" value="RCL38385.1"/>
    <property type="molecule type" value="Genomic_DNA"/>
</dbReference>
<evidence type="ECO:0000313" key="10">
    <source>
        <dbReference type="EMBL" id="RCL38385.1"/>
    </source>
</evidence>
<dbReference type="Proteomes" id="UP000252147">
    <property type="component" value="Unassembled WGS sequence"/>
</dbReference>
<dbReference type="Gene3D" id="1.10.10.10">
    <property type="entry name" value="Winged helix-like DNA-binding domain superfamily/Winged helix DNA-binding domain"/>
    <property type="match status" value="3"/>
</dbReference>
<evidence type="ECO:0000259" key="9">
    <source>
        <dbReference type="Pfam" id="PF21982"/>
    </source>
</evidence>
<protein>
    <recommendedName>
        <fullName evidence="3 5">Regulatory protein RecX</fullName>
    </recommendedName>
</protein>
<evidence type="ECO:0000259" key="8">
    <source>
        <dbReference type="Pfam" id="PF21981"/>
    </source>
</evidence>
<dbReference type="InterPro" id="IPR036388">
    <property type="entry name" value="WH-like_DNA-bd_sf"/>
</dbReference>
<evidence type="ECO:0000256" key="1">
    <source>
        <dbReference type="ARBA" id="ARBA00004496"/>
    </source>
</evidence>
<organism evidence="10 11">
    <name type="scientific">SAR86 cluster bacterium</name>
    <dbReference type="NCBI Taxonomy" id="2030880"/>
    <lineage>
        <taxon>Bacteria</taxon>
        <taxon>Pseudomonadati</taxon>
        <taxon>Pseudomonadota</taxon>
        <taxon>Gammaproteobacteria</taxon>
        <taxon>SAR86 cluster</taxon>
    </lineage>
</organism>
<evidence type="ECO:0000313" key="11">
    <source>
        <dbReference type="Proteomes" id="UP000252147"/>
    </source>
</evidence>
<evidence type="ECO:0000256" key="2">
    <source>
        <dbReference type="ARBA" id="ARBA00009695"/>
    </source>
</evidence>
<comment type="subcellular location">
    <subcellularLocation>
        <location evidence="1 5">Cytoplasm</location>
    </subcellularLocation>
</comment>
<dbReference type="PANTHER" id="PTHR33602:SF1">
    <property type="entry name" value="REGULATORY PROTEIN RECX FAMILY PROTEIN"/>
    <property type="match status" value="1"/>
</dbReference>
<dbReference type="PANTHER" id="PTHR33602">
    <property type="entry name" value="REGULATORY PROTEIN RECX FAMILY PROTEIN"/>
    <property type="match status" value="1"/>
</dbReference>
<accession>A0A368BMS9</accession>
<dbReference type="GO" id="GO:0005737">
    <property type="term" value="C:cytoplasm"/>
    <property type="evidence" value="ECO:0007669"/>
    <property type="project" value="UniProtKB-SubCell"/>
</dbReference>
<gene>
    <name evidence="5" type="primary">recX</name>
    <name evidence="10" type="ORF">DBW97_02450</name>
</gene>
<comment type="function">
    <text evidence="5">Modulates RecA activity.</text>
</comment>
<reference evidence="10 11" key="1">
    <citation type="journal article" date="2018" name="Microbiome">
        <title>Fine metagenomic profile of the Mediterranean stratified and mixed water columns revealed by assembly and recruitment.</title>
        <authorList>
            <person name="Haro-Moreno J.M."/>
            <person name="Lopez-Perez M."/>
            <person name="De La Torre J.R."/>
            <person name="Picazo A."/>
            <person name="Camacho A."/>
            <person name="Rodriguez-Valera F."/>
        </authorList>
    </citation>
    <scope>NUCLEOTIDE SEQUENCE [LARGE SCALE GENOMIC DNA]</scope>
    <source>
        <strain evidence="10">MED-G83</strain>
    </source>
</reference>
<dbReference type="InterPro" id="IPR053925">
    <property type="entry name" value="RecX_HTH_3rd"/>
</dbReference>
<dbReference type="Pfam" id="PF21982">
    <property type="entry name" value="RecX_HTH1"/>
    <property type="match status" value="1"/>
</dbReference>
<evidence type="ECO:0000256" key="4">
    <source>
        <dbReference type="ARBA" id="ARBA00022490"/>
    </source>
</evidence>
<dbReference type="InterPro" id="IPR003783">
    <property type="entry name" value="Regulatory_RecX"/>
</dbReference>
<evidence type="ECO:0000259" key="7">
    <source>
        <dbReference type="Pfam" id="PF02631"/>
    </source>
</evidence>
<proteinExistence type="inferred from homology"/>
<feature type="coiled-coil region" evidence="6">
    <location>
        <begin position="21"/>
        <end position="48"/>
    </location>
</feature>
<dbReference type="GO" id="GO:0006282">
    <property type="term" value="P:regulation of DNA repair"/>
    <property type="evidence" value="ECO:0007669"/>
    <property type="project" value="UniProtKB-UniRule"/>
</dbReference>
<name>A0A368BMS9_9GAMM</name>
<feature type="domain" description="RecX third three-helical" evidence="8">
    <location>
        <begin position="98"/>
        <end position="140"/>
    </location>
</feature>
<comment type="caution">
    <text evidence="10">The sequence shown here is derived from an EMBL/GenBank/DDBJ whole genome shotgun (WGS) entry which is preliminary data.</text>
</comment>
<dbReference type="AlphaFoldDB" id="A0A368BMS9"/>
<evidence type="ECO:0000256" key="5">
    <source>
        <dbReference type="HAMAP-Rule" id="MF_01114"/>
    </source>
</evidence>
<sequence>MPETSLRNKALDFLGRREHSVKELRNKISKYSDNSEEVEEVISELIKNNLLSDERYAQALIQQKYQSGYGPNHIEMYLREKGIEHELFNLHSDEFDWVESCKDLAKKKLRSKLLEGKEKEKILRFLSYRGFNYEIIKSALNDLD</sequence>
<keyword evidence="6" id="KW-0175">Coiled coil</keyword>
<feature type="domain" description="RecX first three-helical" evidence="9">
    <location>
        <begin position="7"/>
        <end position="45"/>
    </location>
</feature>
<dbReference type="Pfam" id="PF02631">
    <property type="entry name" value="RecX_HTH2"/>
    <property type="match status" value="1"/>
</dbReference>
<dbReference type="InterPro" id="IPR053926">
    <property type="entry name" value="RecX_HTH_1st"/>
</dbReference>
<feature type="domain" description="RecX second three-helical" evidence="7">
    <location>
        <begin position="52"/>
        <end position="87"/>
    </location>
</feature>
<comment type="similarity">
    <text evidence="2 5">Belongs to the RecX family.</text>
</comment>
<dbReference type="HAMAP" id="MF_01114">
    <property type="entry name" value="RecX"/>
    <property type="match status" value="1"/>
</dbReference>
<evidence type="ECO:0000256" key="3">
    <source>
        <dbReference type="ARBA" id="ARBA00018111"/>
    </source>
</evidence>
<evidence type="ECO:0000256" key="6">
    <source>
        <dbReference type="SAM" id="Coils"/>
    </source>
</evidence>
<dbReference type="InterPro" id="IPR053924">
    <property type="entry name" value="RecX_HTH_2nd"/>
</dbReference>
<dbReference type="Pfam" id="PF21981">
    <property type="entry name" value="RecX_HTH3"/>
    <property type="match status" value="1"/>
</dbReference>
<keyword evidence="4 5" id="KW-0963">Cytoplasm</keyword>